<dbReference type="KEGG" id="ccot:CCAX7_48610"/>
<evidence type="ECO:0000313" key="2">
    <source>
        <dbReference type="Proteomes" id="UP000287394"/>
    </source>
</evidence>
<dbReference type="AlphaFoldDB" id="A0A402CQ93"/>
<dbReference type="OrthoDB" id="5325135at2"/>
<dbReference type="InterPro" id="IPR007047">
    <property type="entry name" value="Flp_Fap"/>
</dbReference>
<evidence type="ECO:0000313" key="1">
    <source>
        <dbReference type="EMBL" id="BDI32810.1"/>
    </source>
</evidence>
<name>A0A402CQ93_9BACT</name>
<dbReference type="Proteomes" id="UP000287394">
    <property type="component" value="Chromosome"/>
</dbReference>
<accession>A0A402CQ93</accession>
<dbReference type="EMBL" id="AP025739">
    <property type="protein sequence ID" value="BDI32810.1"/>
    <property type="molecule type" value="Genomic_DNA"/>
</dbReference>
<protein>
    <submittedName>
        <fullName evidence="1">Uncharacterized protein</fullName>
    </submittedName>
</protein>
<organism evidence="1 2">
    <name type="scientific">Capsulimonas corticalis</name>
    <dbReference type="NCBI Taxonomy" id="2219043"/>
    <lineage>
        <taxon>Bacteria</taxon>
        <taxon>Bacillati</taxon>
        <taxon>Armatimonadota</taxon>
        <taxon>Armatimonadia</taxon>
        <taxon>Capsulimonadales</taxon>
        <taxon>Capsulimonadaceae</taxon>
        <taxon>Capsulimonas</taxon>
    </lineage>
</organism>
<gene>
    <name evidence="1" type="ORF">CCAX7_48610</name>
</gene>
<dbReference type="Pfam" id="PF04964">
    <property type="entry name" value="Flp_Fap"/>
    <property type="match status" value="1"/>
</dbReference>
<keyword evidence="2" id="KW-1185">Reference proteome</keyword>
<dbReference type="RefSeq" id="WP_119319493.1">
    <property type="nucleotide sequence ID" value="NZ_AP025739.1"/>
</dbReference>
<sequence>MQSTKQIALKFIREEDGATMVEYVLLVALIGVIAIGAMKFLGSSAGNKLNKVAGNVTSSN</sequence>
<reference evidence="1 2" key="1">
    <citation type="journal article" date="2019" name="Int. J. Syst. Evol. Microbiol.">
        <title>Capsulimonas corticalis gen. nov., sp. nov., an aerobic capsulated bacterium, of a novel bacterial order, Capsulimonadales ord. nov., of the class Armatimonadia of the phylum Armatimonadetes.</title>
        <authorList>
            <person name="Li J."/>
            <person name="Kudo C."/>
            <person name="Tonouchi A."/>
        </authorList>
    </citation>
    <scope>NUCLEOTIDE SEQUENCE [LARGE SCALE GENOMIC DNA]</scope>
    <source>
        <strain evidence="1 2">AX-7</strain>
    </source>
</reference>
<proteinExistence type="predicted"/>